<evidence type="ECO:0000313" key="11">
    <source>
        <dbReference type="Proteomes" id="UP001198163"/>
    </source>
</evidence>
<evidence type="ECO:0000256" key="6">
    <source>
        <dbReference type="ARBA" id="ARBA00022989"/>
    </source>
</evidence>
<dbReference type="InterPro" id="IPR050297">
    <property type="entry name" value="LipidA_mod_glycosyltrf_83"/>
</dbReference>
<keyword evidence="5 8" id="KW-0812">Transmembrane</keyword>
<evidence type="ECO:0000313" key="10">
    <source>
        <dbReference type="EMBL" id="MCD1653620.1"/>
    </source>
</evidence>
<evidence type="ECO:0000256" key="3">
    <source>
        <dbReference type="ARBA" id="ARBA00022676"/>
    </source>
</evidence>
<proteinExistence type="predicted"/>
<evidence type="ECO:0000256" key="5">
    <source>
        <dbReference type="ARBA" id="ARBA00022692"/>
    </source>
</evidence>
<dbReference type="AlphaFoldDB" id="A0AAE3JIX1"/>
<feature type="transmembrane region" description="Helical" evidence="8">
    <location>
        <begin position="268"/>
        <end position="286"/>
    </location>
</feature>
<evidence type="ECO:0000256" key="1">
    <source>
        <dbReference type="ARBA" id="ARBA00004651"/>
    </source>
</evidence>
<feature type="transmembrane region" description="Helical" evidence="8">
    <location>
        <begin position="293"/>
        <end position="312"/>
    </location>
</feature>
<feature type="transmembrane region" description="Helical" evidence="8">
    <location>
        <begin position="183"/>
        <end position="199"/>
    </location>
</feature>
<dbReference type="PANTHER" id="PTHR33908:SF11">
    <property type="entry name" value="MEMBRANE PROTEIN"/>
    <property type="match status" value="1"/>
</dbReference>
<keyword evidence="6 8" id="KW-1133">Transmembrane helix</keyword>
<dbReference type="RefSeq" id="WP_230752813.1">
    <property type="nucleotide sequence ID" value="NZ_JAINWA010000001.1"/>
</dbReference>
<protein>
    <submittedName>
        <fullName evidence="10">Glycosyltransferase family 39 protein</fullName>
        <ecNumber evidence="10">2.4.-.-</ecNumber>
    </submittedName>
</protein>
<dbReference type="GO" id="GO:0009103">
    <property type="term" value="P:lipopolysaccharide biosynthetic process"/>
    <property type="evidence" value="ECO:0007669"/>
    <property type="project" value="UniProtKB-ARBA"/>
</dbReference>
<evidence type="ECO:0000256" key="4">
    <source>
        <dbReference type="ARBA" id="ARBA00022679"/>
    </source>
</evidence>
<feature type="domain" description="Glycosyltransferase RgtA/B/C/D-like" evidence="9">
    <location>
        <begin position="74"/>
        <end position="220"/>
    </location>
</feature>
<keyword evidence="7 8" id="KW-0472">Membrane</keyword>
<accession>A0AAE3JIX1</accession>
<feature type="transmembrane region" description="Helical" evidence="8">
    <location>
        <begin position="206"/>
        <end position="227"/>
    </location>
</feature>
<gene>
    <name evidence="10" type="ORF">K7J14_02770</name>
</gene>
<evidence type="ECO:0000256" key="7">
    <source>
        <dbReference type="ARBA" id="ARBA00023136"/>
    </source>
</evidence>
<comment type="subcellular location">
    <subcellularLocation>
        <location evidence="1">Cell membrane</location>
        <topology evidence="1">Multi-pass membrane protein</topology>
    </subcellularLocation>
</comment>
<keyword evidence="4 10" id="KW-0808">Transferase</keyword>
<evidence type="ECO:0000256" key="2">
    <source>
        <dbReference type="ARBA" id="ARBA00022475"/>
    </source>
</evidence>
<keyword evidence="3 10" id="KW-0328">Glycosyltransferase</keyword>
<dbReference type="PANTHER" id="PTHR33908">
    <property type="entry name" value="MANNOSYLTRANSFERASE YKCB-RELATED"/>
    <property type="match status" value="1"/>
</dbReference>
<organism evidence="10 11">
    <name type="scientific">Teretinema zuelzerae</name>
    <dbReference type="NCBI Taxonomy" id="156"/>
    <lineage>
        <taxon>Bacteria</taxon>
        <taxon>Pseudomonadati</taxon>
        <taxon>Spirochaetota</taxon>
        <taxon>Spirochaetia</taxon>
        <taxon>Spirochaetales</taxon>
        <taxon>Treponemataceae</taxon>
        <taxon>Teretinema</taxon>
    </lineage>
</organism>
<feature type="transmembrane region" description="Helical" evidence="8">
    <location>
        <begin position="324"/>
        <end position="343"/>
    </location>
</feature>
<dbReference type="GO" id="GO:0005886">
    <property type="term" value="C:plasma membrane"/>
    <property type="evidence" value="ECO:0007669"/>
    <property type="project" value="UniProtKB-SubCell"/>
</dbReference>
<name>A0AAE3JIX1_9SPIR</name>
<dbReference type="GO" id="GO:0016763">
    <property type="term" value="F:pentosyltransferase activity"/>
    <property type="evidence" value="ECO:0007669"/>
    <property type="project" value="TreeGrafter"/>
</dbReference>
<feature type="transmembrane region" description="Helical" evidence="8">
    <location>
        <begin position="12"/>
        <end position="34"/>
    </location>
</feature>
<evidence type="ECO:0000256" key="8">
    <source>
        <dbReference type="SAM" id="Phobius"/>
    </source>
</evidence>
<feature type="transmembrane region" description="Helical" evidence="8">
    <location>
        <begin position="109"/>
        <end position="126"/>
    </location>
</feature>
<keyword evidence="2" id="KW-1003">Cell membrane</keyword>
<comment type="caution">
    <text evidence="10">The sequence shown here is derived from an EMBL/GenBank/DDBJ whole genome shotgun (WGS) entry which is preliminary data.</text>
</comment>
<evidence type="ECO:0000259" key="9">
    <source>
        <dbReference type="Pfam" id="PF13231"/>
    </source>
</evidence>
<feature type="transmembrane region" description="Helical" evidence="8">
    <location>
        <begin position="138"/>
        <end position="155"/>
    </location>
</feature>
<sequence>MALPRKQHDYSEAMIIASLLFLTLWIRISTQMIIHTGVDERDYWYAAKALSQGLPYPRLTHRTVRWAIILPVAALQKLFGIHPNVYYVAPLLNALVQTFLLYRLGKSLGGRFAGVLSALMLIVFPYQIRAASQVRPEIFSITYMLLCACLLVPALNRDGRGRVRLIVASSLAMFLAYETKITNLFFLPGVFIALLLYGGKTRIRDCFAFGLPLLALFVAETAVYAAFTEFSFGQLSVITANHLSSDYADPLSSYWQVFLRYTPEYLQLYWQLPIAAFAAAGAYYLTRKKNHELKTLVIMGFSFIFCITFAVSDTDPIMVAEDFINRYFCALLPFAFIVIARVLRDAAAKLAPKALDRANSASALPYALSAGALSLAVSVLFSLPIVPDSAKEFAHSPLRPETHPFATTAGYYRELNNAWNAGVPVLSAEGNGGEDAAQTVCKYFLDLDAYNDGGAPEPARATENGTEVYIVSKDGGVQGETFIQAVRFPFRISTVPLSRISEIDSERSIQ</sequence>
<dbReference type="Proteomes" id="UP001198163">
    <property type="component" value="Unassembled WGS sequence"/>
</dbReference>
<dbReference type="EC" id="2.4.-.-" evidence="10"/>
<dbReference type="Pfam" id="PF13231">
    <property type="entry name" value="PMT_2"/>
    <property type="match status" value="1"/>
</dbReference>
<reference evidence="10" key="1">
    <citation type="submission" date="2021-08" db="EMBL/GenBank/DDBJ databases">
        <title>Comparative analyses of Brucepasteria parasyntrophica and Teretinema zuelzerae.</title>
        <authorList>
            <person name="Song Y."/>
            <person name="Brune A."/>
        </authorList>
    </citation>
    <scope>NUCLEOTIDE SEQUENCE</scope>
    <source>
        <strain evidence="10">DSM 1903</strain>
    </source>
</reference>
<dbReference type="EMBL" id="JAINWA010000001">
    <property type="protein sequence ID" value="MCD1653620.1"/>
    <property type="molecule type" value="Genomic_DNA"/>
</dbReference>
<feature type="transmembrane region" description="Helical" evidence="8">
    <location>
        <begin position="364"/>
        <end position="386"/>
    </location>
</feature>
<dbReference type="InterPro" id="IPR038731">
    <property type="entry name" value="RgtA/B/C-like"/>
</dbReference>
<keyword evidence="11" id="KW-1185">Reference proteome</keyword>